<organism evidence="2">
    <name type="scientific">Homo sapiens</name>
    <name type="common">Human</name>
    <dbReference type="NCBI Taxonomy" id="9606"/>
    <lineage>
        <taxon>Eukaryota</taxon>
        <taxon>Metazoa</taxon>
        <taxon>Chordata</taxon>
        <taxon>Craniata</taxon>
        <taxon>Vertebrata</taxon>
        <taxon>Euteleostomi</taxon>
        <taxon>Mammalia</taxon>
        <taxon>Eutheria</taxon>
        <taxon>Euarchontoglires</taxon>
        <taxon>Primates</taxon>
        <taxon>Haplorrhini</taxon>
        <taxon>Catarrhini</taxon>
        <taxon>Hominidae</taxon>
        <taxon>Homo</taxon>
    </lineage>
</organism>
<reference evidence="2" key="1">
    <citation type="submission" date="2000-06" db="EMBL/GenBank/DDBJ databases">
        <title>The sequence of Homo sapiens BAC clone RP11-690I21.</title>
        <authorList>
            <person name="Elliott G."/>
            <person name="Kyung K."/>
            <person name="Boyer E."/>
            <person name="Meyer R."/>
            <person name="Dixon R."/>
        </authorList>
    </citation>
    <scope>NUCLEOTIDE SEQUENCE</scope>
</reference>
<feature type="region of interest" description="Disordered" evidence="1">
    <location>
        <begin position="1"/>
        <end position="34"/>
    </location>
</feature>
<proteinExistence type="predicted"/>
<sequence>MAPSPQRGFAELSTQSPGGEEARSAGRHSVSSTR</sequence>
<reference evidence="2" key="3">
    <citation type="submission" date="2002-05" db="EMBL/GenBank/DDBJ databases">
        <authorList>
            <person name="Waterston R."/>
        </authorList>
    </citation>
    <scope>NUCLEOTIDE SEQUENCE</scope>
</reference>
<accession>Q53S20</accession>
<reference evidence="2" key="4">
    <citation type="submission" date="2005-04" db="EMBL/GenBank/DDBJ databases">
        <authorList>
            <person name="Wilson R.K."/>
        </authorList>
    </citation>
    <scope>NUCLEOTIDE SEQUENCE</scope>
</reference>
<evidence type="ECO:0000256" key="1">
    <source>
        <dbReference type="SAM" id="MobiDB-lite"/>
    </source>
</evidence>
<evidence type="ECO:0000313" key="2">
    <source>
        <dbReference type="EMBL" id="AAY24149.1"/>
    </source>
</evidence>
<reference evidence="2" key="2">
    <citation type="submission" date="2002-04" db="EMBL/GenBank/DDBJ databases">
        <authorList>
            <person name="Waterston R.H."/>
        </authorList>
    </citation>
    <scope>NUCLEOTIDE SEQUENCE</scope>
</reference>
<dbReference type="AlphaFoldDB" id="Q53S20"/>
<protein>
    <submittedName>
        <fullName evidence="2">Uncharacterized protein MGC4771</fullName>
    </submittedName>
</protein>
<gene>
    <name evidence="2" type="primary">MGC4771</name>
</gene>
<name>Q53S20_HUMAN</name>
<dbReference type="EMBL" id="AC073476">
    <property type="protein sequence ID" value="AAY24149.1"/>
    <property type="molecule type" value="Genomic_DNA"/>
</dbReference>